<reference evidence="2" key="1">
    <citation type="submission" date="2021-02" db="EMBL/GenBank/DDBJ databases">
        <authorList>
            <person name="Nowell W R."/>
        </authorList>
    </citation>
    <scope>NUCLEOTIDE SEQUENCE</scope>
</reference>
<evidence type="ECO:0000313" key="5">
    <source>
        <dbReference type="Proteomes" id="UP000663877"/>
    </source>
</evidence>
<keyword evidence="4" id="KW-1185">Reference proteome</keyword>
<evidence type="ECO:0000313" key="2">
    <source>
        <dbReference type="EMBL" id="CAF1147842.1"/>
    </source>
</evidence>
<evidence type="ECO:0000256" key="1">
    <source>
        <dbReference type="SAM" id="MobiDB-lite"/>
    </source>
</evidence>
<dbReference type="EMBL" id="CAJNOI010000165">
    <property type="protein sequence ID" value="CAF1147842.1"/>
    <property type="molecule type" value="Genomic_DNA"/>
</dbReference>
<dbReference type="Proteomes" id="UP000663877">
    <property type="component" value="Unassembled WGS sequence"/>
</dbReference>
<dbReference type="OrthoDB" id="10055110at2759"/>
<proteinExistence type="predicted"/>
<dbReference type="EMBL" id="CAJNOM010000503">
    <property type="protein sequence ID" value="CAF1473632.1"/>
    <property type="molecule type" value="Genomic_DNA"/>
</dbReference>
<feature type="region of interest" description="Disordered" evidence="1">
    <location>
        <begin position="38"/>
        <end position="78"/>
    </location>
</feature>
<gene>
    <name evidence="2" type="ORF">BJG266_LOCUS23919</name>
    <name evidence="3" type="ORF">QVE165_LOCUS41768</name>
</gene>
<evidence type="ECO:0000313" key="4">
    <source>
        <dbReference type="Proteomes" id="UP000663832"/>
    </source>
</evidence>
<dbReference type="AlphaFoldDB" id="A0A814SKW2"/>
<dbReference type="Proteomes" id="UP000663832">
    <property type="component" value="Unassembled WGS sequence"/>
</dbReference>
<comment type="caution">
    <text evidence="2">The sequence shown here is derived from an EMBL/GenBank/DDBJ whole genome shotgun (WGS) entry which is preliminary data.</text>
</comment>
<accession>A0A814SKW2</accession>
<protein>
    <submittedName>
        <fullName evidence="2">Uncharacterized protein</fullName>
    </submittedName>
</protein>
<sequence>MGGTSSTSKTPAASLTTPSVAPATPVTLVDSINTTIASTSTPTTKTTTTVTSSTATSTINNTNTTPTTTIVTSTTPTPPAVTKVPSTITTVPSTTSVTTTDTIKPTFYSIAQSLITDANADADVDKPKSIVKSAAARWYNWTKDEQQTREKGKILWYMKPPVTTTDISTTMTTTLTTTTANINNDQKETSDETNVIAMPSFHLRSTAIYSPPHGDRVLSGRRELTNTDISNYKYYRPDDRSNQSAGIHTRATMYRMNTLIKETPLPIQSTVLATTSPIDSTIVTQTTSSSSSPLRTFVSRGLQTDLVAQPIDPSSSQMRYYEKQQSQIVPVTAFSNNNSNQNAFYYLTSNDTKTEPVLPPIGKTPVWYGDQPAQSYPNSASLPLSPTSILKKSSTVLSQDVSNPLSEQTHHKVLEQLRKHNKNTKDGIYRVKKIHLVEKNEQPSTVTNNLPTTTTTKASQSILRSKKLFF</sequence>
<evidence type="ECO:0000313" key="3">
    <source>
        <dbReference type="EMBL" id="CAF1473632.1"/>
    </source>
</evidence>
<name>A0A814SKW2_9BILA</name>
<organism evidence="2 5">
    <name type="scientific">Adineta steineri</name>
    <dbReference type="NCBI Taxonomy" id="433720"/>
    <lineage>
        <taxon>Eukaryota</taxon>
        <taxon>Metazoa</taxon>
        <taxon>Spiralia</taxon>
        <taxon>Gnathifera</taxon>
        <taxon>Rotifera</taxon>
        <taxon>Eurotatoria</taxon>
        <taxon>Bdelloidea</taxon>
        <taxon>Adinetida</taxon>
        <taxon>Adinetidae</taxon>
        <taxon>Adineta</taxon>
    </lineage>
</organism>